<dbReference type="EMBL" id="BRXW01000311">
    <property type="protein sequence ID" value="GMI17915.1"/>
    <property type="molecule type" value="Genomic_DNA"/>
</dbReference>
<keyword evidence="4" id="KW-1185">Reference proteome</keyword>
<dbReference type="Pfam" id="PF21743">
    <property type="entry name" value="PTM_DIR17_Tudor"/>
    <property type="match status" value="1"/>
</dbReference>
<sequence length="561" mass="63196">MVTGDPPQVWTGKVSVFNEEEFPFTWVVNFMSPLCPSKTIGREILLEGMRLYDESGDGDLAKAAEILGLQNEEEEKEVEVEEQEVVQEEEERETEVISNSTAVPVGTVEEPDPFDSEKAKKYIDMDVLKDFSGKQFKGKVQKFLPKTVVEAEEDFWEIRYEDGDEEDINEEELLKIIDAFAKQEVGGGGGEGGVGKEEVVEDEEEEEEEEEEDVVDNSEEILLVGKHVMKYDSVTGQIYSGKVMGYDPDEQKFECKFRGDKDPSPKTNKLVENLSRGLVNEAMKLSEDSDRDADQARQILNVVEVVLEPELEPEPEQDHEEVEFHSEEMNIIGKKVMKLSDGSILMGTVNGYDEDSNTWSVKWKDHLGFAGEEDLSVDALGEAIKIAEESENDPEIAMQNLSLQDDPKAKKYIGKVIHNIYEDNEGEHITEGSVIKYHSASEGEDKFWTVQYDDGEAQDMDEEELLGMMSPDGFDGMLLFKAFGGDLYKGRVDNFVGNIEGEEGDFWHIVFEDDDSEDVDFYELVDLLEMYDEVNGDLEWAIGLLRDRKLEGGGGGEGKAE</sequence>
<evidence type="ECO:0000313" key="3">
    <source>
        <dbReference type="EMBL" id="GMI17915.1"/>
    </source>
</evidence>
<protein>
    <recommendedName>
        <fullName evidence="2">PTM/DIR17-like Tudor domain-containing protein</fullName>
    </recommendedName>
</protein>
<dbReference type="AlphaFoldDB" id="A0A9W7L0H6"/>
<accession>A0A9W7L0H6</accession>
<reference evidence="4" key="1">
    <citation type="journal article" date="2023" name="Commun. Biol.">
        <title>Genome analysis of Parmales, the sister group of diatoms, reveals the evolutionary specialization of diatoms from phago-mixotrophs to photoautotrophs.</title>
        <authorList>
            <person name="Ban H."/>
            <person name="Sato S."/>
            <person name="Yoshikawa S."/>
            <person name="Yamada K."/>
            <person name="Nakamura Y."/>
            <person name="Ichinomiya M."/>
            <person name="Sato N."/>
            <person name="Blanc-Mathieu R."/>
            <person name="Endo H."/>
            <person name="Kuwata A."/>
            <person name="Ogata H."/>
        </authorList>
    </citation>
    <scope>NUCLEOTIDE SEQUENCE [LARGE SCALE GENOMIC DNA]</scope>
    <source>
        <strain evidence="4">NIES 3700</strain>
    </source>
</reference>
<feature type="region of interest" description="Disordered" evidence="1">
    <location>
        <begin position="72"/>
        <end position="98"/>
    </location>
</feature>
<evidence type="ECO:0000313" key="4">
    <source>
        <dbReference type="Proteomes" id="UP001165122"/>
    </source>
</evidence>
<dbReference type="Proteomes" id="UP001165122">
    <property type="component" value="Unassembled WGS sequence"/>
</dbReference>
<evidence type="ECO:0000259" key="2">
    <source>
        <dbReference type="Pfam" id="PF21743"/>
    </source>
</evidence>
<feature type="region of interest" description="Disordered" evidence="1">
    <location>
        <begin position="184"/>
        <end position="216"/>
    </location>
</feature>
<feature type="domain" description="PTM/DIR17-like Tudor" evidence="2">
    <location>
        <begin position="126"/>
        <end position="177"/>
    </location>
</feature>
<organism evidence="3 4">
    <name type="scientific">Triparma laevis f. longispina</name>
    <dbReference type="NCBI Taxonomy" id="1714387"/>
    <lineage>
        <taxon>Eukaryota</taxon>
        <taxon>Sar</taxon>
        <taxon>Stramenopiles</taxon>
        <taxon>Ochrophyta</taxon>
        <taxon>Bolidophyceae</taxon>
        <taxon>Parmales</taxon>
        <taxon>Triparmaceae</taxon>
        <taxon>Triparma</taxon>
    </lineage>
</organism>
<feature type="compositionally biased region" description="Acidic residues" evidence="1">
    <location>
        <begin position="199"/>
        <end position="216"/>
    </location>
</feature>
<comment type="caution">
    <text evidence="3">The sequence shown here is derived from an EMBL/GenBank/DDBJ whole genome shotgun (WGS) entry which is preliminary data.</text>
</comment>
<name>A0A9W7L0H6_9STRA</name>
<evidence type="ECO:0000256" key="1">
    <source>
        <dbReference type="SAM" id="MobiDB-lite"/>
    </source>
</evidence>
<gene>
    <name evidence="3" type="ORF">TrLO_g2889</name>
</gene>
<proteinExistence type="predicted"/>
<dbReference type="InterPro" id="IPR047365">
    <property type="entry name" value="Tudor_AtPTM-like"/>
</dbReference>
<feature type="compositionally biased region" description="Acidic residues" evidence="1">
    <location>
        <begin position="72"/>
        <end position="93"/>
    </location>
</feature>